<accession>A0AAW0G6U6</accession>
<dbReference type="EMBL" id="JASBNA010000014">
    <property type="protein sequence ID" value="KAK7687212.1"/>
    <property type="molecule type" value="Genomic_DNA"/>
</dbReference>
<evidence type="ECO:0000313" key="3">
    <source>
        <dbReference type="EMBL" id="KAK7687212.1"/>
    </source>
</evidence>
<feature type="region of interest" description="Disordered" evidence="1">
    <location>
        <begin position="1085"/>
        <end position="1133"/>
    </location>
</feature>
<protein>
    <recommendedName>
        <fullName evidence="2">CxC2-like cysteine cluster KDZ transposase-associated domain-containing protein</fullName>
    </recommendedName>
</protein>
<dbReference type="PANTHER" id="PTHR33096">
    <property type="entry name" value="CXC2 DOMAIN-CONTAINING PROTEIN"/>
    <property type="match status" value="1"/>
</dbReference>
<feature type="compositionally biased region" description="Acidic residues" evidence="1">
    <location>
        <begin position="1089"/>
        <end position="1112"/>
    </location>
</feature>
<feature type="domain" description="CxC2-like cysteine cluster KDZ transposase-associated" evidence="2">
    <location>
        <begin position="229"/>
        <end position="336"/>
    </location>
</feature>
<evidence type="ECO:0000259" key="2">
    <source>
        <dbReference type="Pfam" id="PF18803"/>
    </source>
</evidence>
<feature type="region of interest" description="Disordered" evidence="1">
    <location>
        <begin position="87"/>
        <end position="144"/>
    </location>
</feature>
<feature type="compositionally biased region" description="Acidic residues" evidence="1">
    <location>
        <begin position="1124"/>
        <end position="1133"/>
    </location>
</feature>
<dbReference type="InterPro" id="IPR040521">
    <property type="entry name" value="KDZ"/>
</dbReference>
<feature type="compositionally biased region" description="Low complexity" evidence="1">
    <location>
        <begin position="94"/>
        <end position="106"/>
    </location>
</feature>
<gene>
    <name evidence="3" type="ORF">QCA50_009717</name>
</gene>
<feature type="compositionally biased region" description="Low complexity" evidence="1">
    <location>
        <begin position="50"/>
        <end position="61"/>
    </location>
</feature>
<comment type="caution">
    <text evidence="3">The sequence shown here is derived from an EMBL/GenBank/DDBJ whole genome shotgun (WGS) entry which is preliminary data.</text>
</comment>
<organism evidence="3 4">
    <name type="scientific">Cerrena zonata</name>
    <dbReference type="NCBI Taxonomy" id="2478898"/>
    <lineage>
        <taxon>Eukaryota</taxon>
        <taxon>Fungi</taxon>
        <taxon>Dikarya</taxon>
        <taxon>Basidiomycota</taxon>
        <taxon>Agaricomycotina</taxon>
        <taxon>Agaricomycetes</taxon>
        <taxon>Polyporales</taxon>
        <taxon>Cerrenaceae</taxon>
        <taxon>Cerrena</taxon>
    </lineage>
</organism>
<dbReference type="Proteomes" id="UP001385951">
    <property type="component" value="Unassembled WGS sequence"/>
</dbReference>
<dbReference type="InterPro" id="IPR041457">
    <property type="entry name" value="CxC2_KDZ-assoc"/>
</dbReference>
<dbReference type="AlphaFoldDB" id="A0AAW0G6U6"/>
<dbReference type="Pfam" id="PF18803">
    <property type="entry name" value="CxC2"/>
    <property type="match status" value="1"/>
</dbReference>
<dbReference type="Pfam" id="PF18758">
    <property type="entry name" value="KDZ"/>
    <property type="match status" value="1"/>
</dbReference>
<proteinExistence type="predicted"/>
<feature type="region of interest" description="Disordered" evidence="1">
    <location>
        <begin position="39"/>
        <end position="65"/>
    </location>
</feature>
<sequence>MSAVSYAVFYVSYPPAIHRRVSGPLSFNMDPPPIHHQILPSHRRKGKNKGTFTTVSGSSGSQRRTTNIRIRKLADGRIGQQRVDLIVRKPPIPTTAASSSAGPSETVNPIGNDDGDYDGDDGDFPMGEETPRQQTRQREKRPNTWADRVQQFLPFRDLYLDELLRHDGLGEGVANVKCTSCHAAGPIHRCCTCSYSPLLCQSCIVRDHKALPLYRVESWTGKCFMKTSLKALGLTVQLGHGTDPCLNPGRRNSKLVVGDVNGFHEVHIQFCDCPLEDGSVSYNWQQLLQIGWFPATQDRPTTAFTFDLLNFLHQLNLQAKTSLHDFHKALWRMTDSSVNSSLSRYDQLSTVFRFWRHLIMLKRAGRCHSSEGADATAQGELAVECPACPHPGKNLPPDWETSNAPWIYTLFLMVDANFKLKLKDKGLADTHLANGWGYFVNDDKFKEYLQTYSTHQTETNTCSAEHKAILNANAHKEGYLASGVAAVLCGRHSLVRPNGVGDLQKGERFVNIDYLILSTLAKIVMILLFISYDIACQFSKNFNRRISRLPEAMQTIGSKTKIHWAIPKKHLPVHGPNYSQFSFNFLPGVGRTYGEGVESGWSHMNPISMSTKEMGPAYRPEVLNDHWGSWNWFKILSFGTHLAKSLYTASLMAQKHQQIFEQYNATFPSAQTQKWSEHIEKWNQDHTIKPDPYEDIEVYTSMKEIRLKLAQEDTEDMRSGAAISHEVTASAFLHLGIELEEQQRNLQLKAATSKTTAELAGLQEKRNILAHRIINWQKIQDIYMPLVSPLRLPPDTEDADSNSDSTPIQKDAEKIKLFLPSSCPSSMLTSDSMKTLTTKEIQLRIAQAHDALAYIRKLRRIMTGISNFKRLNISGTGNRANTRIRSLYTKFQGRINLATLRYRTAYAALIILDPDGQWSLQLKILHDEDIRGPGRDPDEENQSEGRREHSWIWLIPGASDLTSDSTDEETLEAMRVEWAKTKARAQRWSEEVILLQEEMRRVLEYFSWKAAWWRSKGTLRQNTVDVSLLSGLMAYSEKQAMVFERLQQRFSAQWSSTLKKLQIQAPWEAKYAKMAKMPTLWQLAKTAEEADEDEEGNFENEEEEEEEEEQREDMDRQRGSSESGDGDIEMEDV</sequence>
<reference evidence="3 4" key="1">
    <citation type="submission" date="2022-09" db="EMBL/GenBank/DDBJ databases">
        <authorList>
            <person name="Palmer J.M."/>
        </authorList>
    </citation>
    <scope>NUCLEOTIDE SEQUENCE [LARGE SCALE GENOMIC DNA]</scope>
    <source>
        <strain evidence="3 4">DSM 7382</strain>
    </source>
</reference>
<name>A0AAW0G6U6_9APHY</name>
<feature type="compositionally biased region" description="Acidic residues" evidence="1">
    <location>
        <begin position="113"/>
        <end position="123"/>
    </location>
</feature>
<evidence type="ECO:0000256" key="1">
    <source>
        <dbReference type="SAM" id="MobiDB-lite"/>
    </source>
</evidence>
<evidence type="ECO:0000313" key="4">
    <source>
        <dbReference type="Proteomes" id="UP001385951"/>
    </source>
</evidence>
<keyword evidence="4" id="KW-1185">Reference proteome</keyword>
<dbReference type="CDD" id="cd19757">
    <property type="entry name" value="Bbox1"/>
    <property type="match status" value="1"/>
</dbReference>
<dbReference type="PANTHER" id="PTHR33096:SF1">
    <property type="entry name" value="CXC1-LIKE CYSTEINE CLUSTER ASSOCIATED WITH KDZ TRANSPOSASES DOMAIN-CONTAINING PROTEIN"/>
    <property type="match status" value="1"/>
</dbReference>